<name>A0A976B074_9BURK</name>
<feature type="region of interest" description="Disordered" evidence="1">
    <location>
        <begin position="24"/>
        <end position="46"/>
    </location>
</feature>
<evidence type="ECO:0000256" key="1">
    <source>
        <dbReference type="SAM" id="MobiDB-lite"/>
    </source>
</evidence>
<sequence length="303" mass="33198">MQAALLLRIDAADADLPDRAALHRRRRAGQRGQRCGTVTAQAGHGHAMHVAGRRGGADIGVGVRVEPQHHQGLAGVTAMARRGADRADRQAMVATHQQRQPTRLQGAEAGVIDRTVPRQHFVEVTQAVPGRLPRIGGAVEVAGVLDLQFVAIQRLRQAGDAQRLRAHRAAARAGPDVGRGANQRDRFHGKDAVSADASMRLQVSYPPPRGRSSAQRRRLPLDVPVIFIGIAYANRPIFPMYEEFSLQLPGERRRGDNGCVFAVIRRRVLCAAFHFDLPFTPAGYHMNVWHDCSWSATCLQSRS</sequence>
<dbReference type="Proteomes" id="UP000256952">
    <property type="component" value="Chromosome CBM2613_b"/>
</dbReference>
<protein>
    <submittedName>
        <fullName evidence="2">Uncharacterized protein</fullName>
    </submittedName>
</protein>
<evidence type="ECO:0000313" key="3">
    <source>
        <dbReference type="Proteomes" id="UP000256952"/>
    </source>
</evidence>
<reference evidence="2 3" key="1">
    <citation type="submission" date="2018-01" db="EMBL/GenBank/DDBJ databases">
        <authorList>
            <person name="Clerissi C."/>
        </authorList>
    </citation>
    <scope>NUCLEOTIDE SEQUENCE [LARGE SCALE GENOMIC DNA]</scope>
    <source>
        <strain evidence="2">Cupriavidus taiwanensis STM 8556</strain>
    </source>
</reference>
<organism evidence="2 3">
    <name type="scientific">Cupriavidus taiwanensis</name>
    <dbReference type="NCBI Taxonomy" id="164546"/>
    <lineage>
        <taxon>Bacteria</taxon>
        <taxon>Pseudomonadati</taxon>
        <taxon>Pseudomonadota</taxon>
        <taxon>Betaproteobacteria</taxon>
        <taxon>Burkholderiales</taxon>
        <taxon>Burkholderiaceae</taxon>
        <taxon>Cupriavidus</taxon>
    </lineage>
</organism>
<proteinExistence type="predicted"/>
<accession>A0A976B074</accession>
<feature type="region of interest" description="Disordered" evidence="1">
    <location>
        <begin position="169"/>
        <end position="188"/>
    </location>
</feature>
<evidence type="ECO:0000313" key="2">
    <source>
        <dbReference type="EMBL" id="SOZ67850.1"/>
    </source>
</evidence>
<dbReference type="AlphaFoldDB" id="A0A976B074"/>
<gene>
    <name evidence="2" type="ORF">CBM2613_B110040</name>
</gene>
<comment type="caution">
    <text evidence="2">The sequence shown here is derived from an EMBL/GenBank/DDBJ whole genome shotgun (WGS) entry which is preliminary data.</text>
</comment>
<dbReference type="EMBL" id="OFTH01000036">
    <property type="protein sequence ID" value="SOZ67850.1"/>
    <property type="molecule type" value="Genomic_DNA"/>
</dbReference>